<dbReference type="PROSITE" id="PS51352">
    <property type="entry name" value="THIOREDOXIN_2"/>
    <property type="match status" value="1"/>
</dbReference>
<evidence type="ECO:0000256" key="5">
    <source>
        <dbReference type="SAM" id="SignalP"/>
    </source>
</evidence>
<dbReference type="GO" id="GO:0004601">
    <property type="term" value="F:peroxidase activity"/>
    <property type="evidence" value="ECO:0007669"/>
    <property type="project" value="UniProtKB-KW"/>
</dbReference>
<evidence type="ECO:0000256" key="1">
    <source>
        <dbReference type="ARBA" id="ARBA00006926"/>
    </source>
</evidence>
<feature type="domain" description="Thioredoxin" evidence="6">
    <location>
        <begin position="8"/>
        <end position="165"/>
    </location>
</feature>
<dbReference type="InterPro" id="IPR000889">
    <property type="entry name" value="Glutathione_peroxidase"/>
</dbReference>
<feature type="active site" evidence="4">
    <location>
        <position position="45"/>
    </location>
</feature>
<accession>A0A0D1CIA5</accession>
<sequence>MRTAILVFLLASPAVAFEFEAIEGGTIDFDALPGPVLVVNTASRCGFTDQYAGLQELHERYADRGLTVLAVPSDAFRQELDSDAAVAEFCEVNYGLTIPMTTITDVTGADAHPFYRWLADTHGVQPRWNFNKALISTDGELVRFDGAGTRPLAPPLVAAIEDALAR</sequence>
<evidence type="ECO:0000259" key="6">
    <source>
        <dbReference type="PROSITE" id="PS51352"/>
    </source>
</evidence>
<evidence type="ECO:0000256" key="2">
    <source>
        <dbReference type="ARBA" id="ARBA00022559"/>
    </source>
</evidence>
<dbReference type="Pfam" id="PF00255">
    <property type="entry name" value="GSHPx"/>
    <property type="match status" value="1"/>
</dbReference>
<dbReference type="EMBL" id="JYFE01000074">
    <property type="protein sequence ID" value="KIT14422.1"/>
    <property type="molecule type" value="Genomic_DNA"/>
</dbReference>
<feature type="chain" id="PRO_5002244175" description="Thioredoxin domain-containing protein" evidence="5">
    <location>
        <begin position="17"/>
        <end position="166"/>
    </location>
</feature>
<keyword evidence="3" id="KW-0560">Oxidoreductase</keyword>
<dbReference type="RefSeq" id="WP_043920469.1">
    <property type="nucleotide sequence ID" value="NZ_FZPF01000010.1"/>
</dbReference>
<proteinExistence type="inferred from homology"/>
<feature type="signal peptide" evidence="5">
    <location>
        <begin position="1"/>
        <end position="16"/>
    </location>
</feature>
<dbReference type="PIRSF" id="PIRSF000303">
    <property type="entry name" value="Glutathion_perox"/>
    <property type="match status" value="1"/>
</dbReference>
<comment type="similarity">
    <text evidence="1">Belongs to the glutathione peroxidase family.</text>
</comment>
<dbReference type="AlphaFoldDB" id="A0A0D1CIA5"/>
<dbReference type="Gene3D" id="3.40.30.10">
    <property type="entry name" value="Glutaredoxin"/>
    <property type="match status" value="1"/>
</dbReference>
<keyword evidence="2" id="KW-0575">Peroxidase</keyword>
<evidence type="ECO:0000256" key="3">
    <source>
        <dbReference type="ARBA" id="ARBA00023002"/>
    </source>
</evidence>
<dbReference type="SUPFAM" id="SSF52833">
    <property type="entry name" value="Thioredoxin-like"/>
    <property type="match status" value="1"/>
</dbReference>
<dbReference type="InterPro" id="IPR013766">
    <property type="entry name" value="Thioredoxin_domain"/>
</dbReference>
<organism evidence="7 8">
    <name type="scientific">Jannaschia aquimarina</name>
    <dbReference type="NCBI Taxonomy" id="935700"/>
    <lineage>
        <taxon>Bacteria</taxon>
        <taxon>Pseudomonadati</taxon>
        <taxon>Pseudomonadota</taxon>
        <taxon>Alphaproteobacteria</taxon>
        <taxon>Rhodobacterales</taxon>
        <taxon>Roseobacteraceae</taxon>
        <taxon>Jannaschia</taxon>
    </lineage>
</organism>
<dbReference type="PANTHER" id="PTHR11592">
    <property type="entry name" value="GLUTATHIONE PEROXIDASE"/>
    <property type="match status" value="1"/>
</dbReference>
<dbReference type="PROSITE" id="PS51355">
    <property type="entry name" value="GLUTATHIONE_PEROXID_3"/>
    <property type="match status" value="1"/>
</dbReference>
<keyword evidence="8" id="KW-1185">Reference proteome</keyword>
<gene>
    <name evidence="7" type="ORF">jaqu_37100</name>
</gene>
<reference evidence="7 8" key="1">
    <citation type="submission" date="2015-02" db="EMBL/GenBank/DDBJ databases">
        <title>Genome Sequence of Jannaschia aquimarina DSM28248, a member of the Roseobacter clade.</title>
        <authorList>
            <person name="Voget S."/>
            <person name="Daniel R."/>
        </authorList>
    </citation>
    <scope>NUCLEOTIDE SEQUENCE [LARGE SCALE GENOMIC DNA]</scope>
    <source>
        <strain evidence="7 8">GSW-M26</strain>
    </source>
</reference>
<dbReference type="CDD" id="cd00340">
    <property type="entry name" value="GSH_Peroxidase"/>
    <property type="match status" value="1"/>
</dbReference>
<dbReference type="GO" id="GO:0034599">
    <property type="term" value="P:cellular response to oxidative stress"/>
    <property type="evidence" value="ECO:0007669"/>
    <property type="project" value="TreeGrafter"/>
</dbReference>
<evidence type="ECO:0000313" key="7">
    <source>
        <dbReference type="EMBL" id="KIT14422.1"/>
    </source>
</evidence>
<keyword evidence="5" id="KW-0732">Signal</keyword>
<evidence type="ECO:0000256" key="4">
    <source>
        <dbReference type="PIRSR" id="PIRSR000303-1"/>
    </source>
</evidence>
<evidence type="ECO:0000313" key="8">
    <source>
        <dbReference type="Proteomes" id="UP000032232"/>
    </source>
</evidence>
<dbReference type="PATRIC" id="fig|935700.4.peg.3825"/>
<dbReference type="OrthoDB" id="9785502at2"/>
<name>A0A0D1CIA5_9RHOB</name>
<comment type="caution">
    <text evidence="7">The sequence shown here is derived from an EMBL/GenBank/DDBJ whole genome shotgun (WGS) entry which is preliminary data.</text>
</comment>
<dbReference type="InterPro" id="IPR036249">
    <property type="entry name" value="Thioredoxin-like_sf"/>
</dbReference>
<dbReference type="PANTHER" id="PTHR11592:SF78">
    <property type="entry name" value="GLUTATHIONE PEROXIDASE"/>
    <property type="match status" value="1"/>
</dbReference>
<dbReference type="STRING" id="935700.jaqu_37100"/>
<protein>
    <recommendedName>
        <fullName evidence="6">Thioredoxin domain-containing protein</fullName>
    </recommendedName>
</protein>
<dbReference type="Proteomes" id="UP000032232">
    <property type="component" value="Unassembled WGS sequence"/>
</dbReference>